<dbReference type="Proteomes" id="UP000014461">
    <property type="component" value="Unassembled WGS sequence"/>
</dbReference>
<organism evidence="1 2">
    <name type="scientific">Agarivorans albus MKT 106</name>
    <dbReference type="NCBI Taxonomy" id="1331007"/>
    <lineage>
        <taxon>Bacteria</taxon>
        <taxon>Pseudomonadati</taxon>
        <taxon>Pseudomonadota</taxon>
        <taxon>Gammaproteobacteria</taxon>
        <taxon>Alteromonadales</taxon>
        <taxon>Alteromonadaceae</taxon>
        <taxon>Agarivorans</taxon>
    </lineage>
</organism>
<evidence type="ECO:0000313" key="2">
    <source>
        <dbReference type="Proteomes" id="UP000014461"/>
    </source>
</evidence>
<accession>R9PMW7</accession>
<comment type="caution">
    <text evidence="1">The sequence shown here is derived from an EMBL/GenBank/DDBJ whole genome shotgun (WGS) entry which is preliminary data.</text>
</comment>
<reference evidence="1" key="1">
    <citation type="journal article" date="2013" name="Genome Announc.">
        <title>Draft Genome Sequence of Agarivorans albus Strain MKT 106T, an Agarolytic Marine Bacterium.</title>
        <authorList>
            <person name="Yasuike M."/>
            <person name="Nakamura Y."/>
            <person name="Kai W."/>
            <person name="Fujiwara A."/>
            <person name="Fukui Y."/>
            <person name="Satomi M."/>
            <person name="Sano M."/>
        </authorList>
    </citation>
    <scope>NUCLEOTIDE SEQUENCE [LARGE SCALE GENOMIC DNA]</scope>
</reference>
<protein>
    <submittedName>
        <fullName evidence="1">Uncharacterized protein</fullName>
    </submittedName>
</protein>
<dbReference type="EMBL" id="BARX01000018">
    <property type="protein sequence ID" value="GAD02655.1"/>
    <property type="molecule type" value="Genomic_DNA"/>
</dbReference>
<sequence length="69" mass="7878">MFIDDIEILAGKHDDIADALWTWWEQWLKNATGFTLIFASADNTWLDEHITFSPGWYGRLSFAGAITEG</sequence>
<dbReference type="AlphaFoldDB" id="R9PMW7"/>
<gene>
    <name evidence="1" type="ORF">AALB_2735</name>
</gene>
<proteinExistence type="predicted"/>
<evidence type="ECO:0000313" key="1">
    <source>
        <dbReference type="EMBL" id="GAD02655.1"/>
    </source>
</evidence>
<name>R9PMW7_AGAAL</name>
<keyword evidence="2" id="KW-1185">Reference proteome</keyword>